<dbReference type="InterPro" id="IPR000836">
    <property type="entry name" value="PRTase_dom"/>
</dbReference>
<evidence type="ECO:0000256" key="1">
    <source>
        <dbReference type="ARBA" id="ARBA00008007"/>
    </source>
</evidence>
<accession>A0A1I0Y2H0</accession>
<comment type="similarity">
    <text evidence="1">Belongs to the ComF/GntX family.</text>
</comment>
<dbReference type="AlphaFoldDB" id="A0A1I0Y2H0"/>
<dbReference type="STRING" id="84698.SAMN04488528_1010116"/>
<dbReference type="OrthoDB" id="9779910at2"/>
<organism evidence="2 3">
    <name type="scientific">Clostridium frigidicarnis</name>
    <dbReference type="NCBI Taxonomy" id="84698"/>
    <lineage>
        <taxon>Bacteria</taxon>
        <taxon>Bacillati</taxon>
        <taxon>Bacillota</taxon>
        <taxon>Clostridia</taxon>
        <taxon>Eubacteriales</taxon>
        <taxon>Clostridiaceae</taxon>
        <taxon>Clostridium</taxon>
    </lineage>
</organism>
<dbReference type="Proteomes" id="UP000198619">
    <property type="component" value="Unassembled WGS sequence"/>
</dbReference>
<dbReference type="InterPro" id="IPR051910">
    <property type="entry name" value="ComF/GntX_DNA_util-trans"/>
</dbReference>
<dbReference type="SUPFAM" id="SSF53271">
    <property type="entry name" value="PRTase-like"/>
    <property type="match status" value="1"/>
</dbReference>
<dbReference type="PANTHER" id="PTHR47505">
    <property type="entry name" value="DNA UTILIZATION PROTEIN YHGH"/>
    <property type="match status" value="1"/>
</dbReference>
<dbReference type="PANTHER" id="PTHR47505:SF1">
    <property type="entry name" value="DNA UTILIZATION PROTEIN YHGH"/>
    <property type="match status" value="1"/>
</dbReference>
<dbReference type="EMBL" id="FOKI01000010">
    <property type="protein sequence ID" value="SFB06658.1"/>
    <property type="molecule type" value="Genomic_DNA"/>
</dbReference>
<protein>
    <submittedName>
        <fullName evidence="2">Competence protein ComFC</fullName>
    </submittedName>
</protein>
<evidence type="ECO:0000313" key="3">
    <source>
        <dbReference type="Proteomes" id="UP000198619"/>
    </source>
</evidence>
<dbReference type="CDD" id="cd06223">
    <property type="entry name" value="PRTases_typeI"/>
    <property type="match status" value="1"/>
</dbReference>
<proteinExistence type="inferred from homology"/>
<evidence type="ECO:0000313" key="2">
    <source>
        <dbReference type="EMBL" id="SFB06658.1"/>
    </source>
</evidence>
<name>A0A1I0Y2H0_9CLOT</name>
<reference evidence="2 3" key="1">
    <citation type="submission" date="2016-10" db="EMBL/GenBank/DDBJ databases">
        <authorList>
            <person name="de Groot N.N."/>
        </authorList>
    </citation>
    <scope>NUCLEOTIDE SEQUENCE [LARGE SCALE GENOMIC DNA]</scope>
    <source>
        <strain evidence="2 3">DSM 12271</strain>
    </source>
</reference>
<keyword evidence="3" id="KW-1185">Reference proteome</keyword>
<dbReference type="InterPro" id="IPR029057">
    <property type="entry name" value="PRTase-like"/>
</dbReference>
<dbReference type="RefSeq" id="WP_090040548.1">
    <property type="nucleotide sequence ID" value="NZ_FOKI01000010.1"/>
</dbReference>
<dbReference type="Gene3D" id="3.40.50.2020">
    <property type="match status" value="1"/>
</dbReference>
<sequence>MGKRFTKYLDYIKQCLITFIYDDEHRCVLCGNEIDDKNLCLPCMKKLKRNNENPIWYKNKFYIFSALYYTSEAKELLLNFKYKKNFQCGEVIASLMIECIKENNIEFDYIIPAPIKADSYKTRGFNQSLMLSKTIGAHFDRKVLDVLFFNKNIRNQKTLNKYDREKNIKGSISIKSTNINLENSKILIIDDVITTGSTLNECVSIVKGDKNILIKVLTGMKSSI</sequence>
<gene>
    <name evidence="2" type="ORF">SAMN04488528_1010116</name>
</gene>